<evidence type="ECO:0008006" key="5">
    <source>
        <dbReference type="Google" id="ProtNLM"/>
    </source>
</evidence>
<dbReference type="InterPro" id="IPR046960">
    <property type="entry name" value="PPR_At4g14850-like_plant"/>
</dbReference>
<organism evidence="3 4">
    <name type="scientific">Xanthoceras sorbifolium</name>
    <dbReference type="NCBI Taxonomy" id="99658"/>
    <lineage>
        <taxon>Eukaryota</taxon>
        <taxon>Viridiplantae</taxon>
        <taxon>Streptophyta</taxon>
        <taxon>Embryophyta</taxon>
        <taxon>Tracheophyta</taxon>
        <taxon>Spermatophyta</taxon>
        <taxon>Magnoliopsida</taxon>
        <taxon>eudicotyledons</taxon>
        <taxon>Gunneridae</taxon>
        <taxon>Pentapetalae</taxon>
        <taxon>rosids</taxon>
        <taxon>malvids</taxon>
        <taxon>Sapindales</taxon>
        <taxon>Sapindaceae</taxon>
        <taxon>Xanthoceroideae</taxon>
        <taxon>Xanthoceras</taxon>
    </lineage>
</organism>
<gene>
    <name evidence="3" type="ORF">JRO89_XS02G0239200</name>
</gene>
<protein>
    <recommendedName>
        <fullName evidence="5">Pentatricopeptide repeat-containing protein</fullName>
    </recommendedName>
</protein>
<dbReference type="Pfam" id="PF13041">
    <property type="entry name" value="PPR_2"/>
    <property type="match status" value="1"/>
</dbReference>
<dbReference type="Gene3D" id="1.25.40.10">
    <property type="entry name" value="Tetratricopeptide repeat domain"/>
    <property type="match status" value="2"/>
</dbReference>
<dbReference type="InterPro" id="IPR002885">
    <property type="entry name" value="PPR_rpt"/>
</dbReference>
<evidence type="ECO:0000256" key="1">
    <source>
        <dbReference type="ARBA" id="ARBA00022737"/>
    </source>
</evidence>
<dbReference type="PANTHER" id="PTHR47926">
    <property type="entry name" value="PENTATRICOPEPTIDE REPEAT-CONTAINING PROTEIN"/>
    <property type="match status" value="1"/>
</dbReference>
<comment type="caution">
    <text evidence="3">The sequence shown here is derived from an EMBL/GenBank/DDBJ whole genome shotgun (WGS) entry which is preliminary data.</text>
</comment>
<dbReference type="InterPro" id="IPR011990">
    <property type="entry name" value="TPR-like_helical_dom_sf"/>
</dbReference>
<keyword evidence="4" id="KW-1185">Reference proteome</keyword>
<evidence type="ECO:0000256" key="2">
    <source>
        <dbReference type="PROSITE-ProRule" id="PRU00708"/>
    </source>
</evidence>
<evidence type="ECO:0000313" key="4">
    <source>
        <dbReference type="Proteomes" id="UP000827721"/>
    </source>
</evidence>
<dbReference type="PROSITE" id="PS51375">
    <property type="entry name" value="PPR"/>
    <property type="match status" value="1"/>
</dbReference>
<dbReference type="NCBIfam" id="TIGR00756">
    <property type="entry name" value="PPR"/>
    <property type="match status" value="1"/>
</dbReference>
<feature type="repeat" description="PPR" evidence="2">
    <location>
        <begin position="5"/>
        <end position="39"/>
    </location>
</feature>
<proteinExistence type="predicted"/>
<sequence length="136" mass="15136">MAERDMVSWNALLSTFVEMGIIELASELFDEMEDTKVMPDNCTLVNISSACARIGALSQGEWVHAYIDKNGFGIDGFRATALVDMYSKCGNIEKDTSVFRSTLRKDISTWNSIISGLSTHGYGEQALQIWCFELCC</sequence>
<name>A0ABQ8IGY3_9ROSI</name>
<dbReference type="EMBL" id="JAFEMO010000002">
    <property type="protein sequence ID" value="KAH7575878.1"/>
    <property type="molecule type" value="Genomic_DNA"/>
</dbReference>
<dbReference type="Pfam" id="PF01535">
    <property type="entry name" value="PPR"/>
    <property type="match status" value="1"/>
</dbReference>
<accession>A0ABQ8IGY3</accession>
<keyword evidence="1" id="KW-0677">Repeat</keyword>
<dbReference type="PANTHER" id="PTHR47926:SF436">
    <property type="entry name" value="PENTATRICOPEPTIDE REPEAT-CONTAINING PROTEIN ELI1, CHLOROPLASTIC-LIKE ISOFORM X2"/>
    <property type="match status" value="1"/>
</dbReference>
<dbReference type="Proteomes" id="UP000827721">
    <property type="component" value="Unassembled WGS sequence"/>
</dbReference>
<reference evidence="3 4" key="1">
    <citation type="submission" date="2021-02" db="EMBL/GenBank/DDBJ databases">
        <title>Plant Genome Project.</title>
        <authorList>
            <person name="Zhang R.-G."/>
        </authorList>
    </citation>
    <scope>NUCLEOTIDE SEQUENCE [LARGE SCALE GENOMIC DNA]</scope>
    <source>
        <tissue evidence="3">Leaves</tissue>
    </source>
</reference>
<evidence type="ECO:0000313" key="3">
    <source>
        <dbReference type="EMBL" id="KAH7575878.1"/>
    </source>
</evidence>